<accession>A0A8H3US19</accession>
<evidence type="ECO:0000256" key="1">
    <source>
        <dbReference type="SAM" id="MobiDB-lite"/>
    </source>
</evidence>
<feature type="compositionally biased region" description="Basic and acidic residues" evidence="1">
    <location>
        <begin position="102"/>
        <end position="125"/>
    </location>
</feature>
<dbReference type="AlphaFoldDB" id="A0A8H3US19"/>
<evidence type="ECO:0000313" key="3">
    <source>
        <dbReference type="Proteomes" id="UP000433883"/>
    </source>
</evidence>
<organism evidence="2 3">
    <name type="scientific">Venturia inaequalis</name>
    <name type="common">Apple scab fungus</name>
    <dbReference type="NCBI Taxonomy" id="5025"/>
    <lineage>
        <taxon>Eukaryota</taxon>
        <taxon>Fungi</taxon>
        <taxon>Dikarya</taxon>
        <taxon>Ascomycota</taxon>
        <taxon>Pezizomycotina</taxon>
        <taxon>Dothideomycetes</taxon>
        <taxon>Pleosporomycetidae</taxon>
        <taxon>Venturiales</taxon>
        <taxon>Venturiaceae</taxon>
        <taxon>Venturia</taxon>
    </lineage>
</organism>
<gene>
    <name evidence="2" type="ORF">BLS_003246</name>
</gene>
<dbReference type="Proteomes" id="UP000433883">
    <property type="component" value="Unassembled WGS sequence"/>
</dbReference>
<feature type="compositionally biased region" description="Basic and acidic residues" evidence="1">
    <location>
        <begin position="81"/>
        <end position="94"/>
    </location>
</feature>
<protein>
    <submittedName>
        <fullName evidence="2">Uncharacterized protein</fullName>
    </submittedName>
</protein>
<evidence type="ECO:0000313" key="2">
    <source>
        <dbReference type="EMBL" id="KAE9974223.1"/>
    </source>
</evidence>
<proteinExistence type="predicted"/>
<feature type="compositionally biased region" description="Basic and acidic residues" evidence="1">
    <location>
        <begin position="1"/>
        <end position="12"/>
    </location>
</feature>
<comment type="caution">
    <text evidence="2">The sequence shown here is derived from an EMBL/GenBank/DDBJ whole genome shotgun (WGS) entry which is preliminary data.</text>
</comment>
<sequence length="171" mass="19189">MKITERSIGREQSEDDPVQMRPRSRAANSGDTQETDSWRVGENYSQQPRGRSMSPPRQDPSPTDTPNPNQYVDGESWGELTIRDRVEPNDRIESRVSVPMHVAEDGERENGSTRSREMNAERPARDSGNLDEGRRSEADEAVFRVPGASFVPIIGCGLSLLPDFEALLNYK</sequence>
<dbReference type="EMBL" id="WNWQ01000212">
    <property type="protein sequence ID" value="KAE9974223.1"/>
    <property type="molecule type" value="Genomic_DNA"/>
</dbReference>
<name>A0A8H3US19_VENIN</name>
<feature type="region of interest" description="Disordered" evidence="1">
    <location>
        <begin position="1"/>
        <end position="136"/>
    </location>
</feature>
<reference evidence="2 3" key="1">
    <citation type="submission" date="2019-11" db="EMBL/GenBank/DDBJ databases">
        <title>Venturia inaequalis Genome Resource.</title>
        <authorList>
            <person name="Lichtner F.J."/>
        </authorList>
    </citation>
    <scope>NUCLEOTIDE SEQUENCE [LARGE SCALE GENOMIC DNA]</scope>
    <source>
        <strain evidence="2">Bline_iso_100314</strain>
    </source>
</reference>